<evidence type="ECO:0000313" key="4">
    <source>
        <dbReference type="Proteomes" id="UP001597557"/>
    </source>
</evidence>
<protein>
    <recommendedName>
        <fullName evidence="5">Lipoprotein</fullName>
    </recommendedName>
</protein>
<feature type="region of interest" description="Disordered" evidence="1">
    <location>
        <begin position="23"/>
        <end position="86"/>
    </location>
</feature>
<keyword evidence="4" id="KW-1185">Reference proteome</keyword>
<evidence type="ECO:0000256" key="2">
    <source>
        <dbReference type="SAM" id="SignalP"/>
    </source>
</evidence>
<feature type="signal peptide" evidence="2">
    <location>
        <begin position="1"/>
        <end position="24"/>
    </location>
</feature>
<dbReference type="RefSeq" id="WP_377184888.1">
    <property type="nucleotide sequence ID" value="NZ_JBHUPD010000002.1"/>
</dbReference>
<comment type="caution">
    <text evidence="3">The sequence shown here is derived from an EMBL/GenBank/DDBJ whole genome shotgun (WGS) entry which is preliminary data.</text>
</comment>
<accession>A0ABW5YBT3</accession>
<gene>
    <name evidence="3" type="ORF">ACFS5N_10010</name>
</gene>
<feature type="chain" id="PRO_5045340527" description="Lipoprotein" evidence="2">
    <location>
        <begin position="25"/>
        <end position="86"/>
    </location>
</feature>
<proteinExistence type="predicted"/>
<feature type="compositionally biased region" description="Polar residues" evidence="1">
    <location>
        <begin position="33"/>
        <end position="63"/>
    </location>
</feature>
<dbReference type="EMBL" id="JBHUPD010000002">
    <property type="protein sequence ID" value="MFD2872802.1"/>
    <property type="molecule type" value="Genomic_DNA"/>
</dbReference>
<name>A0ABW5YBT3_9SPHI</name>
<evidence type="ECO:0000313" key="3">
    <source>
        <dbReference type="EMBL" id="MFD2872802.1"/>
    </source>
</evidence>
<dbReference type="Proteomes" id="UP001597557">
    <property type="component" value="Unassembled WGS sequence"/>
</dbReference>
<evidence type="ECO:0008006" key="5">
    <source>
        <dbReference type="Google" id="ProtNLM"/>
    </source>
</evidence>
<evidence type="ECO:0000256" key="1">
    <source>
        <dbReference type="SAM" id="MobiDB-lite"/>
    </source>
</evidence>
<sequence length="86" mass="8752">MKKLGVTLIISALTLCIACNSAQKKTGDDKPDTGSNHGSSGASDTINGSAAPFAQSTAGTDTSTDGHDVDDPLVDTTHTKPAKKKH</sequence>
<reference evidence="4" key="1">
    <citation type="journal article" date="2019" name="Int. J. Syst. Evol. Microbiol.">
        <title>The Global Catalogue of Microorganisms (GCM) 10K type strain sequencing project: providing services to taxonomists for standard genome sequencing and annotation.</title>
        <authorList>
            <consortium name="The Broad Institute Genomics Platform"/>
            <consortium name="The Broad Institute Genome Sequencing Center for Infectious Disease"/>
            <person name="Wu L."/>
            <person name="Ma J."/>
        </authorList>
    </citation>
    <scope>NUCLEOTIDE SEQUENCE [LARGE SCALE GENOMIC DNA]</scope>
    <source>
        <strain evidence="4">KCTC 22437</strain>
    </source>
</reference>
<organism evidence="3 4">
    <name type="scientific">Mucilaginibacter ximonensis</name>
    <dbReference type="NCBI Taxonomy" id="538021"/>
    <lineage>
        <taxon>Bacteria</taxon>
        <taxon>Pseudomonadati</taxon>
        <taxon>Bacteroidota</taxon>
        <taxon>Sphingobacteriia</taxon>
        <taxon>Sphingobacteriales</taxon>
        <taxon>Sphingobacteriaceae</taxon>
        <taxon>Mucilaginibacter</taxon>
    </lineage>
</organism>
<keyword evidence="2" id="KW-0732">Signal</keyword>